<evidence type="ECO:0000313" key="2">
    <source>
        <dbReference type="Proteomes" id="UP001177670"/>
    </source>
</evidence>
<protein>
    <submittedName>
        <fullName evidence="1">Uncharacterized protein</fullName>
    </submittedName>
</protein>
<dbReference type="Proteomes" id="UP001177670">
    <property type="component" value="Unassembled WGS sequence"/>
</dbReference>
<proteinExistence type="predicted"/>
<accession>A0AA40GHE7</accession>
<name>A0AA40GHE7_9HYME</name>
<reference evidence="1" key="1">
    <citation type="submission" date="2021-10" db="EMBL/GenBank/DDBJ databases">
        <title>Melipona bicolor Genome sequencing and assembly.</title>
        <authorList>
            <person name="Araujo N.S."/>
            <person name="Arias M.C."/>
        </authorList>
    </citation>
    <scope>NUCLEOTIDE SEQUENCE</scope>
    <source>
        <strain evidence="1">USP_2M_L1-L4_2017</strain>
        <tissue evidence="1">Whole body</tissue>
    </source>
</reference>
<keyword evidence="2" id="KW-1185">Reference proteome</keyword>
<comment type="caution">
    <text evidence="1">The sequence shown here is derived from an EMBL/GenBank/DDBJ whole genome shotgun (WGS) entry which is preliminary data.</text>
</comment>
<dbReference type="AlphaFoldDB" id="A0AA40GHE7"/>
<dbReference type="EMBL" id="JAHYIQ010000001">
    <property type="protein sequence ID" value="KAK1137893.1"/>
    <property type="molecule type" value="Genomic_DNA"/>
</dbReference>
<sequence length="68" mass="7830">MELSQYPSSSSASNSKEKSVIEVEIKNCTDGCKVLQRLKDRKFLRILEETKFQMSNNKRTFNPTAMVN</sequence>
<evidence type="ECO:0000313" key="1">
    <source>
        <dbReference type="EMBL" id="KAK1137893.1"/>
    </source>
</evidence>
<organism evidence="1 2">
    <name type="scientific">Melipona bicolor</name>
    <dbReference type="NCBI Taxonomy" id="60889"/>
    <lineage>
        <taxon>Eukaryota</taxon>
        <taxon>Metazoa</taxon>
        <taxon>Ecdysozoa</taxon>
        <taxon>Arthropoda</taxon>
        <taxon>Hexapoda</taxon>
        <taxon>Insecta</taxon>
        <taxon>Pterygota</taxon>
        <taxon>Neoptera</taxon>
        <taxon>Endopterygota</taxon>
        <taxon>Hymenoptera</taxon>
        <taxon>Apocrita</taxon>
        <taxon>Aculeata</taxon>
        <taxon>Apoidea</taxon>
        <taxon>Anthophila</taxon>
        <taxon>Apidae</taxon>
        <taxon>Melipona</taxon>
    </lineage>
</organism>
<gene>
    <name evidence="1" type="ORF">K0M31_002387</name>
</gene>